<dbReference type="PANTHER" id="PTHR11552:SF78">
    <property type="entry name" value="GLUCOSE-METHANOL-CHOLINE OXIDOREDUCTASE N-TERMINAL DOMAIN-CONTAINING PROTEIN"/>
    <property type="match status" value="1"/>
</dbReference>
<dbReference type="SUPFAM" id="SSF54373">
    <property type="entry name" value="FAD-linked reductases, C-terminal domain"/>
    <property type="match status" value="1"/>
</dbReference>
<name>A0AA39YB32_9PEZI</name>
<evidence type="ECO:0000313" key="5">
    <source>
        <dbReference type="Proteomes" id="UP001174936"/>
    </source>
</evidence>
<dbReference type="Pfam" id="PF00732">
    <property type="entry name" value="GMC_oxred_N"/>
    <property type="match status" value="1"/>
</dbReference>
<evidence type="ECO:0000256" key="2">
    <source>
        <dbReference type="PIRSR" id="PIRSR000137-2"/>
    </source>
</evidence>
<dbReference type="InterPro" id="IPR007867">
    <property type="entry name" value="GMC_OxRtase_C"/>
</dbReference>
<dbReference type="GO" id="GO:0050660">
    <property type="term" value="F:flavin adenine dinucleotide binding"/>
    <property type="evidence" value="ECO:0007669"/>
    <property type="project" value="InterPro"/>
</dbReference>
<protein>
    <submittedName>
        <fullName evidence="4">GMC oxidoreductase-domain-containing protein</fullName>
    </submittedName>
</protein>
<dbReference type="PROSITE" id="PS51257">
    <property type="entry name" value="PROKAR_LIPOPROTEIN"/>
    <property type="match status" value="1"/>
</dbReference>
<reference evidence="4" key="1">
    <citation type="submission" date="2023-06" db="EMBL/GenBank/DDBJ databases">
        <title>Genome-scale phylogeny and comparative genomics of the fungal order Sordariales.</title>
        <authorList>
            <consortium name="Lawrence Berkeley National Laboratory"/>
            <person name="Hensen N."/>
            <person name="Bonometti L."/>
            <person name="Westerberg I."/>
            <person name="Brannstrom I.O."/>
            <person name="Guillou S."/>
            <person name="Cros-Aarteil S."/>
            <person name="Calhoun S."/>
            <person name="Haridas S."/>
            <person name="Kuo A."/>
            <person name="Mondo S."/>
            <person name="Pangilinan J."/>
            <person name="Riley R."/>
            <person name="Labutti K."/>
            <person name="Andreopoulos B."/>
            <person name="Lipzen A."/>
            <person name="Chen C."/>
            <person name="Yanf M."/>
            <person name="Daum C."/>
            <person name="Ng V."/>
            <person name="Clum A."/>
            <person name="Steindorff A."/>
            <person name="Ohm R."/>
            <person name="Martin F."/>
            <person name="Silar P."/>
            <person name="Natvig D."/>
            <person name="Lalanne C."/>
            <person name="Gautier V."/>
            <person name="Ament-Velasquez S.L."/>
            <person name="Kruys A."/>
            <person name="Hutchinson M.I."/>
            <person name="Powell A.J."/>
            <person name="Barry K."/>
            <person name="Miller A.N."/>
            <person name="Grigoriev I.V."/>
            <person name="Debuchy R."/>
            <person name="Gladieux P."/>
            <person name="Thoren M.H."/>
            <person name="Johannesson H."/>
        </authorList>
    </citation>
    <scope>NUCLEOTIDE SEQUENCE</scope>
    <source>
        <strain evidence="4">SMH2532-1</strain>
    </source>
</reference>
<dbReference type="PROSITE" id="PS00624">
    <property type="entry name" value="GMC_OXRED_2"/>
    <property type="match status" value="1"/>
</dbReference>
<keyword evidence="5" id="KW-1185">Reference proteome</keyword>
<sequence>MGIYTKLPDSLNIDVLIAGGGTAGCIVAARLTEADPELSILVIEGGANNIGLLTVETPAFFIENLKPETKTNVFYQGYESEHLYGRAPVVPVGGVLGGGSSTNLMMYSRGMRPDYEWGPGWTADELLPYFKKLETYHGPDPTGRHGTDGPIHVSDGPFRGIRSENEFVDAALKIGFREAEDLQIFDVNHAVQRAKKFVSPDGKRQDTATRYLHPLLSDGKHPNLHVLVEHQVVRVLFDGTKAVGVEYKPNPDFRPDETTVHIIHANRMVIASCGALGTPLLLERSGVGNPSILSRAGVPVVVDLPGVGESYQDHNLLVYTFHSSLDPSDTMDPLATGRVSPADLFARNDPILGWNAQDITCKLRPSDADVTALGPDFQAAWDRDFKSAPERPLMLGSLVGAFPADPSLLPETPAQYFAISTFTAYPYSRGHVHISSPASTGDSLTRAVDFDPGFFSDPRDVKCHVWAYKTFRALARRMSSFRGEFAALNPPFPSTSAAFCAPDKLSGPLPADVAEITYTPEDDVILEKWLRENVGTTWHSLGTCAMKSREEGGVVDWGLNVHGTEGLKVVDLSVVPKNVAANTAATAMVIGERAAGLIIEELGLGKK</sequence>
<keyword evidence="2" id="KW-0285">Flavoprotein</keyword>
<comment type="similarity">
    <text evidence="1">Belongs to the GMC oxidoreductase family.</text>
</comment>
<feature type="binding site" evidence="2">
    <location>
        <position position="95"/>
    </location>
    <ligand>
        <name>FAD</name>
        <dbReference type="ChEBI" id="CHEBI:57692"/>
    </ligand>
</feature>
<proteinExistence type="inferred from homology"/>
<dbReference type="SUPFAM" id="SSF51905">
    <property type="entry name" value="FAD/NAD(P)-binding domain"/>
    <property type="match status" value="1"/>
</dbReference>
<dbReference type="InterPro" id="IPR012132">
    <property type="entry name" value="GMC_OxRdtase"/>
</dbReference>
<dbReference type="InterPro" id="IPR036188">
    <property type="entry name" value="FAD/NAD-bd_sf"/>
</dbReference>
<feature type="domain" description="Glucose-methanol-choline oxidoreductase N-terminal" evidence="3">
    <location>
        <begin position="274"/>
        <end position="288"/>
    </location>
</feature>
<evidence type="ECO:0000256" key="1">
    <source>
        <dbReference type="ARBA" id="ARBA00010790"/>
    </source>
</evidence>
<dbReference type="Pfam" id="PF05199">
    <property type="entry name" value="GMC_oxred_C"/>
    <property type="match status" value="1"/>
</dbReference>
<dbReference type="Proteomes" id="UP001174936">
    <property type="component" value="Unassembled WGS sequence"/>
</dbReference>
<dbReference type="EMBL" id="JAULSV010000003">
    <property type="protein sequence ID" value="KAK0648237.1"/>
    <property type="molecule type" value="Genomic_DNA"/>
</dbReference>
<evidence type="ECO:0000313" key="4">
    <source>
        <dbReference type="EMBL" id="KAK0648237.1"/>
    </source>
</evidence>
<feature type="binding site" evidence="2">
    <location>
        <position position="232"/>
    </location>
    <ligand>
        <name>FAD</name>
        <dbReference type="ChEBI" id="CHEBI:57692"/>
    </ligand>
</feature>
<dbReference type="GO" id="GO:0016614">
    <property type="term" value="F:oxidoreductase activity, acting on CH-OH group of donors"/>
    <property type="evidence" value="ECO:0007669"/>
    <property type="project" value="InterPro"/>
</dbReference>
<keyword evidence="2" id="KW-0274">FAD</keyword>
<dbReference type="Gene3D" id="3.50.50.60">
    <property type="entry name" value="FAD/NAD(P)-binding domain"/>
    <property type="match status" value="1"/>
</dbReference>
<gene>
    <name evidence="4" type="ORF">B0T16DRAFT_407910</name>
</gene>
<feature type="binding site" evidence="2">
    <location>
        <begin position="538"/>
        <end position="539"/>
    </location>
    <ligand>
        <name>FAD</name>
        <dbReference type="ChEBI" id="CHEBI:57692"/>
    </ligand>
</feature>
<accession>A0AA39YB32</accession>
<dbReference type="Gene3D" id="3.30.560.10">
    <property type="entry name" value="Glucose Oxidase, domain 3"/>
    <property type="match status" value="1"/>
</dbReference>
<comment type="caution">
    <text evidence="4">The sequence shown here is derived from an EMBL/GenBank/DDBJ whole genome shotgun (WGS) entry which is preliminary data.</text>
</comment>
<dbReference type="AlphaFoldDB" id="A0AA39YB32"/>
<dbReference type="PANTHER" id="PTHR11552">
    <property type="entry name" value="GLUCOSE-METHANOL-CHOLINE GMC OXIDOREDUCTASE"/>
    <property type="match status" value="1"/>
</dbReference>
<evidence type="ECO:0000259" key="3">
    <source>
        <dbReference type="PROSITE" id="PS00624"/>
    </source>
</evidence>
<dbReference type="InterPro" id="IPR000172">
    <property type="entry name" value="GMC_OxRdtase_N"/>
</dbReference>
<comment type="cofactor">
    <cofactor evidence="2">
        <name>FAD</name>
        <dbReference type="ChEBI" id="CHEBI:57692"/>
    </cofactor>
</comment>
<organism evidence="4 5">
    <name type="scientific">Cercophora newfieldiana</name>
    <dbReference type="NCBI Taxonomy" id="92897"/>
    <lineage>
        <taxon>Eukaryota</taxon>
        <taxon>Fungi</taxon>
        <taxon>Dikarya</taxon>
        <taxon>Ascomycota</taxon>
        <taxon>Pezizomycotina</taxon>
        <taxon>Sordariomycetes</taxon>
        <taxon>Sordariomycetidae</taxon>
        <taxon>Sordariales</taxon>
        <taxon>Lasiosphaeriaceae</taxon>
        <taxon>Cercophora</taxon>
    </lineage>
</organism>
<dbReference type="PIRSF" id="PIRSF000137">
    <property type="entry name" value="Alcohol_oxidase"/>
    <property type="match status" value="1"/>
</dbReference>